<dbReference type="Gene3D" id="3.80.10.10">
    <property type="entry name" value="Ribonuclease Inhibitor"/>
    <property type="match status" value="1"/>
</dbReference>
<dbReference type="SUPFAM" id="SSF52058">
    <property type="entry name" value="L domain-like"/>
    <property type="match status" value="1"/>
</dbReference>
<organism evidence="6 7">
    <name type="scientific">Branchiostoma lanceolatum</name>
    <name type="common">Common lancelet</name>
    <name type="synonym">Amphioxus lanceolatum</name>
    <dbReference type="NCBI Taxonomy" id="7740"/>
    <lineage>
        <taxon>Eukaryota</taxon>
        <taxon>Metazoa</taxon>
        <taxon>Chordata</taxon>
        <taxon>Cephalochordata</taxon>
        <taxon>Leptocardii</taxon>
        <taxon>Amphioxiformes</taxon>
        <taxon>Branchiostomatidae</taxon>
        <taxon>Branchiostoma</taxon>
    </lineage>
</organism>
<gene>
    <name evidence="6" type="primary">ISLR</name>
    <name evidence="6" type="ORF">BLAG_LOCUS16444</name>
</gene>
<feature type="compositionally biased region" description="Polar residues" evidence="4">
    <location>
        <begin position="576"/>
        <end position="586"/>
    </location>
</feature>
<evidence type="ECO:0000256" key="2">
    <source>
        <dbReference type="ARBA" id="ARBA00022729"/>
    </source>
</evidence>
<keyword evidence="2" id="KW-0732">Signal</keyword>
<keyword evidence="5" id="KW-0812">Transmembrane</keyword>
<feature type="compositionally biased region" description="Polar residues" evidence="4">
    <location>
        <begin position="449"/>
        <end position="459"/>
    </location>
</feature>
<evidence type="ECO:0000256" key="1">
    <source>
        <dbReference type="ARBA" id="ARBA00022614"/>
    </source>
</evidence>
<evidence type="ECO:0000256" key="4">
    <source>
        <dbReference type="SAM" id="MobiDB-lite"/>
    </source>
</evidence>
<dbReference type="EMBL" id="OV696688">
    <property type="protein sequence ID" value="CAH1259055.1"/>
    <property type="molecule type" value="Genomic_DNA"/>
</dbReference>
<dbReference type="PANTHER" id="PTHR24369:SF210">
    <property type="entry name" value="CHAOPTIN-RELATED"/>
    <property type="match status" value="1"/>
</dbReference>
<dbReference type="InterPro" id="IPR001611">
    <property type="entry name" value="Leu-rich_rpt"/>
</dbReference>
<evidence type="ECO:0000256" key="5">
    <source>
        <dbReference type="SAM" id="Phobius"/>
    </source>
</evidence>
<accession>A0A8K0EP35</accession>
<proteinExistence type="predicted"/>
<protein>
    <submittedName>
        <fullName evidence="6">ISLR protein</fullName>
    </submittedName>
</protein>
<keyword evidence="5" id="KW-1133">Transmembrane helix</keyword>
<keyword evidence="3" id="KW-0677">Repeat</keyword>
<dbReference type="Proteomes" id="UP000838412">
    <property type="component" value="Chromosome 3"/>
</dbReference>
<name>A0A8K0EP35_BRALA</name>
<feature type="transmembrane region" description="Helical" evidence="5">
    <location>
        <begin position="290"/>
        <end position="314"/>
    </location>
</feature>
<feature type="region of interest" description="Disordered" evidence="4">
    <location>
        <begin position="358"/>
        <end position="594"/>
    </location>
</feature>
<feature type="compositionally biased region" description="Basic and acidic residues" evidence="4">
    <location>
        <begin position="195"/>
        <end position="214"/>
    </location>
</feature>
<sequence length="594" mass="62752">MPPNADRVVLTYNFIRTVTSLPPLPQLYALDLSENSIESVVWESLCNLPALEVLYLHHNRLQYVKLDTVIQYLPKLRNVFLAHNKLVSCTLYELGWPRVTAVSMRGNTAPCDCSGSFYGLTERTCLERGVDARCSSCSACFFLSGRKREDLYCKRPDEANQLPSSNVSTHLEECERKQSTARAATTEISMMTTEEAQRQMHSSEMDTSSAKDEVESLQPTANNLQTSEGGTLPTDDSYHSTAATLSTIKTSDKTYSLATIQANPTQTDISKSSPTSKELKTPEDKELPNAYITIVVFESALTLMFVTCFALLLLMRYRRRGDRREETNRGNSIPLHQISSAMANSTHNITFAAGGDHEHLANSTHSSTTAGGAGQEHLANSTYGSTSAGGGDHEHLANSTHSSTTVGGGDQEHLANSTYGSTSAGGGDHEHLANSTHSSTSAGGGNQEHLANSTHSSTSAGGGDQEHLANSTHSSTSAGGGDQEHLANSTYGSTSAGGGDQEHLANSTYGSTSTGGGGQEHLANSTYGSTSAGGGDQEHLANSTYGSTSAGGGDQEHLANSTYGSTSAGGGDQEHLANSTYGSTSAVGGDQEHL</sequence>
<dbReference type="InterPro" id="IPR032675">
    <property type="entry name" value="LRR_dom_sf"/>
</dbReference>
<dbReference type="InterPro" id="IPR050541">
    <property type="entry name" value="LRR_TM_domain-containing"/>
</dbReference>
<reference evidence="6" key="1">
    <citation type="submission" date="2022-01" db="EMBL/GenBank/DDBJ databases">
        <authorList>
            <person name="Braso-Vives M."/>
        </authorList>
    </citation>
    <scope>NUCLEOTIDE SEQUENCE</scope>
</reference>
<keyword evidence="5" id="KW-0472">Membrane</keyword>
<feature type="compositionally biased region" description="Polar residues" evidence="4">
    <location>
        <begin position="361"/>
        <end position="370"/>
    </location>
</feature>
<feature type="compositionally biased region" description="Polar residues" evidence="4">
    <location>
        <begin position="468"/>
        <end position="477"/>
    </location>
</feature>
<dbReference type="AlphaFoldDB" id="A0A8K0EP35"/>
<evidence type="ECO:0000313" key="7">
    <source>
        <dbReference type="Proteomes" id="UP000838412"/>
    </source>
</evidence>
<keyword evidence="7" id="KW-1185">Reference proteome</keyword>
<keyword evidence="1" id="KW-0433">Leucine-rich repeat</keyword>
<evidence type="ECO:0000256" key="3">
    <source>
        <dbReference type="ARBA" id="ARBA00022737"/>
    </source>
</evidence>
<feature type="region of interest" description="Disordered" evidence="4">
    <location>
        <begin position="195"/>
        <end position="238"/>
    </location>
</feature>
<feature type="compositionally biased region" description="Polar residues" evidence="4">
    <location>
        <begin position="217"/>
        <end position="229"/>
    </location>
</feature>
<evidence type="ECO:0000313" key="6">
    <source>
        <dbReference type="EMBL" id="CAH1259055.1"/>
    </source>
</evidence>
<dbReference type="GO" id="GO:0005886">
    <property type="term" value="C:plasma membrane"/>
    <property type="evidence" value="ECO:0007669"/>
    <property type="project" value="TreeGrafter"/>
</dbReference>
<dbReference type="Pfam" id="PF13855">
    <property type="entry name" value="LRR_8"/>
    <property type="match status" value="1"/>
</dbReference>
<dbReference type="PANTHER" id="PTHR24369">
    <property type="entry name" value="ANTIGEN BSP, PUTATIVE-RELATED"/>
    <property type="match status" value="1"/>
</dbReference>